<sequence>MEVKPVTLNLEKRNLRKIVIALRDSNYTCGSRKLVDDMAFKELMGIADVYTTVEDLMTDALNNCGLSEKETLQDVYYELQANGFIKGGN</sequence>
<name>M1HMS4_9CAUD</name>
<protein>
    <submittedName>
        <fullName evidence="1">Uncharacterized protein</fullName>
    </submittedName>
</protein>
<dbReference type="Proteomes" id="UP000011287">
    <property type="component" value="Segment"/>
</dbReference>
<dbReference type="EMBL" id="KC330680">
    <property type="protein sequence ID" value="AGE60823.1"/>
    <property type="molecule type" value="Genomic_DNA"/>
</dbReference>
<gene>
    <name evidence="1" type="ORF">EOGHAN_60</name>
</gene>
<evidence type="ECO:0000313" key="2">
    <source>
        <dbReference type="Proteomes" id="UP000011287"/>
    </source>
</evidence>
<dbReference type="KEGG" id="vg:14697268"/>
<evidence type="ECO:0000313" key="1">
    <source>
        <dbReference type="EMBL" id="AGE60823.1"/>
    </source>
</evidence>
<keyword evidence="2" id="KW-1185">Reference proteome</keyword>
<accession>M1HMS4</accession>
<dbReference type="GeneID" id="14697268"/>
<organism evidence="1 2">
    <name type="scientific">Bacillus phage Eoghan</name>
    <dbReference type="NCBI Taxonomy" id="2880542"/>
    <lineage>
        <taxon>Viruses</taxon>
        <taxon>Duplodnaviria</taxon>
        <taxon>Heunggongvirae</taxon>
        <taxon>Uroviricota</taxon>
        <taxon>Caudoviricetes</taxon>
        <taxon>Ehrlichviridae</taxon>
        <taxon>Andromedavirus</taxon>
        <taxon>Andromedavirus eoghan</taxon>
    </lineage>
</organism>
<reference evidence="1 2" key="1">
    <citation type="journal article" date="2013" name="Virology">
        <title>Genomic characterization of six novel Bacillus pumilus bacteriophages.</title>
        <authorList>
            <person name="Lorenz L."/>
            <person name="Lins B."/>
            <person name="Barrett J."/>
            <person name="Montgomery A."/>
            <person name="Trapani S."/>
            <person name="Schindler A."/>
            <person name="Christie G.E."/>
            <person name="Cresawn S.G."/>
            <person name="Temple L."/>
        </authorList>
    </citation>
    <scope>NUCLEOTIDE SEQUENCE [LARGE SCALE GENOMIC DNA]</scope>
</reference>
<dbReference type="RefSeq" id="YP_007517449.1">
    <property type="nucleotide sequence ID" value="NC_020477.1"/>
</dbReference>
<proteinExistence type="predicted"/>